<dbReference type="Gene3D" id="3.90.1150.10">
    <property type="entry name" value="Aspartate Aminotransferase, domain 1"/>
    <property type="match status" value="1"/>
</dbReference>
<dbReference type="GO" id="GO:0008483">
    <property type="term" value="F:transaminase activity"/>
    <property type="evidence" value="ECO:0007669"/>
    <property type="project" value="UniProtKB-KW"/>
</dbReference>
<keyword evidence="7" id="KW-0408">Iron</keyword>
<dbReference type="PANTHER" id="PTHR11601:SF34">
    <property type="entry name" value="CYSTEINE DESULFURASE"/>
    <property type="match status" value="1"/>
</dbReference>
<evidence type="ECO:0000256" key="9">
    <source>
        <dbReference type="ARBA" id="ARBA00050776"/>
    </source>
</evidence>
<evidence type="ECO:0000256" key="3">
    <source>
        <dbReference type="ARBA" id="ARBA00012239"/>
    </source>
</evidence>
<feature type="domain" description="Aminotransferase class V" evidence="11">
    <location>
        <begin position="12"/>
        <end position="360"/>
    </location>
</feature>
<dbReference type="EMBL" id="JACYTP010000002">
    <property type="protein sequence ID" value="MBD8511924.1"/>
    <property type="molecule type" value="Genomic_DNA"/>
</dbReference>
<evidence type="ECO:0000256" key="2">
    <source>
        <dbReference type="ARBA" id="ARBA00006490"/>
    </source>
</evidence>
<evidence type="ECO:0000256" key="6">
    <source>
        <dbReference type="ARBA" id="ARBA00022898"/>
    </source>
</evidence>
<dbReference type="PIRSF" id="PIRSF005572">
    <property type="entry name" value="NifS"/>
    <property type="match status" value="1"/>
</dbReference>
<proteinExistence type="inferred from homology"/>
<keyword evidence="6" id="KW-0663">Pyridoxal phosphate</keyword>
<dbReference type="InterPro" id="IPR016454">
    <property type="entry name" value="Cysteine_dSase"/>
</dbReference>
<keyword evidence="8" id="KW-0411">Iron-sulfur</keyword>
<evidence type="ECO:0000256" key="7">
    <source>
        <dbReference type="ARBA" id="ARBA00023004"/>
    </source>
</evidence>
<keyword evidence="12" id="KW-0032">Aminotransferase</keyword>
<accession>A0ABR9BIC6</accession>
<reference evidence="12 13" key="1">
    <citation type="submission" date="2020-09" db="EMBL/GenBank/DDBJ databases">
        <title>Photobacterium sp. CAU 1568 isolated from sand of Sido Beach.</title>
        <authorList>
            <person name="Kim W."/>
        </authorList>
    </citation>
    <scope>NUCLEOTIDE SEQUENCE [LARGE SCALE GENOMIC DNA]</scope>
    <source>
        <strain evidence="12 13">CAU 1568</strain>
    </source>
</reference>
<evidence type="ECO:0000256" key="5">
    <source>
        <dbReference type="ARBA" id="ARBA00022723"/>
    </source>
</evidence>
<gene>
    <name evidence="12" type="ORF">IFO68_04390</name>
</gene>
<evidence type="ECO:0000256" key="1">
    <source>
        <dbReference type="ARBA" id="ARBA00001933"/>
    </source>
</evidence>
<name>A0ABR9BIC6_9GAMM</name>
<dbReference type="InterPro" id="IPR015424">
    <property type="entry name" value="PyrdxlP-dep_Trfase"/>
</dbReference>
<dbReference type="RefSeq" id="WP_192014754.1">
    <property type="nucleotide sequence ID" value="NZ_JACYTP010000002.1"/>
</dbReference>
<keyword evidence="4" id="KW-0808">Transferase</keyword>
<dbReference type="PANTHER" id="PTHR11601">
    <property type="entry name" value="CYSTEINE DESULFURYLASE FAMILY MEMBER"/>
    <property type="match status" value="1"/>
</dbReference>
<comment type="cofactor">
    <cofactor evidence="1 10">
        <name>pyridoxal 5'-phosphate</name>
        <dbReference type="ChEBI" id="CHEBI:597326"/>
    </cofactor>
</comment>
<evidence type="ECO:0000256" key="8">
    <source>
        <dbReference type="ARBA" id="ARBA00023014"/>
    </source>
</evidence>
<organism evidence="12 13">
    <name type="scientific">Photobacterium arenosum</name>
    <dbReference type="NCBI Taxonomy" id="2774143"/>
    <lineage>
        <taxon>Bacteria</taxon>
        <taxon>Pseudomonadati</taxon>
        <taxon>Pseudomonadota</taxon>
        <taxon>Gammaproteobacteria</taxon>
        <taxon>Vibrionales</taxon>
        <taxon>Vibrionaceae</taxon>
        <taxon>Photobacterium</taxon>
    </lineage>
</organism>
<dbReference type="Proteomes" id="UP000649768">
    <property type="component" value="Unassembled WGS sequence"/>
</dbReference>
<dbReference type="InterPro" id="IPR000192">
    <property type="entry name" value="Aminotrans_V_dom"/>
</dbReference>
<protein>
    <recommendedName>
        <fullName evidence="3">cysteine desulfurase</fullName>
        <ecNumber evidence="3">2.8.1.7</ecNumber>
    </recommendedName>
</protein>
<dbReference type="InterPro" id="IPR015421">
    <property type="entry name" value="PyrdxlP-dep_Trfase_major"/>
</dbReference>
<evidence type="ECO:0000313" key="12">
    <source>
        <dbReference type="EMBL" id="MBD8511924.1"/>
    </source>
</evidence>
<sequence length="381" mass="41364">MINADVSGSDWIKPEVFDYLKKQFSEQRFGNPNSNHFIGNRLFQEIEMARGTLCGVLSCDSHQLIFNGGATEGIRNVFFSFFEHHSYQDAVILHSPYEHSATLENIRYCRAKGADSIVLAHEQNGLLDLAGLQVALKACQGKAVLVAVMAAHNETGVIQDYQQIAELCHAYDAEYLCDTTQLIGKQPFDFERSEVDYAVASGHKFGALPGTGFLLVKNSWHFSPLLLGGGQESSLRAGTQNYLGIASMAIALPLAQQQMVNQAEVTAVQRRFEQALKHHFPGTVIIGETAPRVPGLTFCAIGGVSREVLQTVLDDARIMVSSGSACSDRKSALSKVAIGLGYSNDVAKNTLRFSLGYSGTEAVYASLADTLRRVAPKALVA</sequence>
<evidence type="ECO:0000313" key="13">
    <source>
        <dbReference type="Proteomes" id="UP000649768"/>
    </source>
</evidence>
<dbReference type="InterPro" id="IPR020578">
    <property type="entry name" value="Aminotrans_V_PyrdxlP_BS"/>
</dbReference>
<dbReference type="Pfam" id="PF00266">
    <property type="entry name" value="Aminotran_5"/>
    <property type="match status" value="1"/>
</dbReference>
<comment type="catalytic activity">
    <reaction evidence="9">
        <text>(sulfur carrier)-H + L-cysteine = (sulfur carrier)-SH + L-alanine</text>
        <dbReference type="Rhea" id="RHEA:43892"/>
        <dbReference type="Rhea" id="RHEA-COMP:14737"/>
        <dbReference type="Rhea" id="RHEA-COMP:14739"/>
        <dbReference type="ChEBI" id="CHEBI:29917"/>
        <dbReference type="ChEBI" id="CHEBI:35235"/>
        <dbReference type="ChEBI" id="CHEBI:57972"/>
        <dbReference type="ChEBI" id="CHEBI:64428"/>
        <dbReference type="EC" id="2.8.1.7"/>
    </reaction>
</comment>
<comment type="caution">
    <text evidence="12">The sequence shown here is derived from an EMBL/GenBank/DDBJ whole genome shotgun (WGS) entry which is preliminary data.</text>
</comment>
<evidence type="ECO:0000256" key="10">
    <source>
        <dbReference type="RuleBase" id="RU004504"/>
    </source>
</evidence>
<keyword evidence="5" id="KW-0479">Metal-binding</keyword>
<dbReference type="PROSITE" id="PS00595">
    <property type="entry name" value="AA_TRANSFER_CLASS_5"/>
    <property type="match status" value="1"/>
</dbReference>
<comment type="similarity">
    <text evidence="2">Belongs to the class-V pyridoxal-phosphate-dependent aminotransferase family. NifS/IscS subfamily.</text>
</comment>
<evidence type="ECO:0000256" key="4">
    <source>
        <dbReference type="ARBA" id="ARBA00022679"/>
    </source>
</evidence>
<keyword evidence="13" id="KW-1185">Reference proteome</keyword>
<dbReference type="SUPFAM" id="SSF53383">
    <property type="entry name" value="PLP-dependent transferases"/>
    <property type="match status" value="1"/>
</dbReference>
<evidence type="ECO:0000259" key="11">
    <source>
        <dbReference type="Pfam" id="PF00266"/>
    </source>
</evidence>
<dbReference type="Gene3D" id="3.40.640.10">
    <property type="entry name" value="Type I PLP-dependent aspartate aminotransferase-like (Major domain)"/>
    <property type="match status" value="1"/>
</dbReference>
<dbReference type="InterPro" id="IPR015422">
    <property type="entry name" value="PyrdxlP-dep_Trfase_small"/>
</dbReference>
<dbReference type="EC" id="2.8.1.7" evidence="3"/>